<keyword evidence="2" id="KW-1185">Reference proteome</keyword>
<name>A0ABW1DEW6_9DEIO</name>
<dbReference type="PANTHER" id="PTHR10151:SF120">
    <property type="entry name" value="BIS(5'-ADENOSYL)-TRIPHOSPHATASE"/>
    <property type="match status" value="1"/>
</dbReference>
<dbReference type="Proteomes" id="UP001595979">
    <property type="component" value="Unassembled WGS sequence"/>
</dbReference>
<organism evidence="1 2">
    <name type="scientific">Deinococcus petrolearius</name>
    <dbReference type="NCBI Taxonomy" id="1751295"/>
    <lineage>
        <taxon>Bacteria</taxon>
        <taxon>Thermotogati</taxon>
        <taxon>Deinococcota</taxon>
        <taxon>Deinococci</taxon>
        <taxon>Deinococcales</taxon>
        <taxon>Deinococcaceae</taxon>
        <taxon>Deinococcus</taxon>
    </lineage>
</organism>
<dbReference type="PANTHER" id="PTHR10151">
    <property type="entry name" value="ECTONUCLEOTIDE PYROPHOSPHATASE/PHOSPHODIESTERASE"/>
    <property type="match status" value="1"/>
</dbReference>
<gene>
    <name evidence="1" type="ORF">ACFPQ6_02795</name>
</gene>
<evidence type="ECO:0000313" key="2">
    <source>
        <dbReference type="Proteomes" id="UP001595979"/>
    </source>
</evidence>
<comment type="caution">
    <text evidence="1">The sequence shown here is derived from an EMBL/GenBank/DDBJ whole genome shotgun (WGS) entry which is preliminary data.</text>
</comment>
<dbReference type="Gene3D" id="3.30.1360.110">
    <property type="entry name" value="Domain 2, Phosphonoacetate Hydrolase"/>
    <property type="match status" value="1"/>
</dbReference>
<dbReference type="SUPFAM" id="SSF53649">
    <property type="entry name" value="Alkaline phosphatase-like"/>
    <property type="match status" value="1"/>
</dbReference>
<proteinExistence type="predicted"/>
<accession>A0ABW1DEW6</accession>
<sequence>MQRTAVLDVVGLSPDLLGPALPRLSAFAARGRSVPVQAMLPAVTCSVQATYLTGRWPDEHGIVGNGWYVREEGEVRFWRQSNRLIQAPKLWDVARAQDPAFTVANVCWWYNMCSDADYTVTPRPMYPADGRKLPDCATQPPELRHELQERLGTFPLFKYWGPQAGIAASRWIADAARYLEERHAPTLSLVYLPHLDYGLQQHGPDPAALAGELRAIDEVAGDLIDFYERRGVQVLVLSEYGIESAWRPVHLNRALREAGLLAVRDELGRELLDPWASAAFAVADHQVAHVYVKDPARLPEVQALLARLPGVGEVLDGAGKRRHHLDHPRAGDLVVVAEPGAWFTYYYWLDDARAPDFARTVDIHRKPGYDPAELFFDPHSPAKLRAALTLAKRKLGLRALMDVIGLDATVVRGTHGRVTHGAGRGPLLMTSRPELLPEAELSATDVFGVVLRHLGLDAPAHRLPAPAPTPGRREAAG</sequence>
<dbReference type="EMBL" id="JBHSOH010000004">
    <property type="protein sequence ID" value="MFC5847227.1"/>
    <property type="molecule type" value="Genomic_DNA"/>
</dbReference>
<dbReference type="InterPro" id="IPR017850">
    <property type="entry name" value="Alkaline_phosphatase_core_sf"/>
</dbReference>
<dbReference type="InterPro" id="IPR023116">
    <property type="entry name" value="Phosphonoacetate_hydro_insert"/>
</dbReference>
<dbReference type="Pfam" id="PF01663">
    <property type="entry name" value="Phosphodiest"/>
    <property type="match status" value="1"/>
</dbReference>
<reference evidence="2" key="1">
    <citation type="journal article" date="2019" name="Int. J. Syst. Evol. Microbiol.">
        <title>The Global Catalogue of Microorganisms (GCM) 10K type strain sequencing project: providing services to taxonomists for standard genome sequencing and annotation.</title>
        <authorList>
            <consortium name="The Broad Institute Genomics Platform"/>
            <consortium name="The Broad Institute Genome Sequencing Center for Infectious Disease"/>
            <person name="Wu L."/>
            <person name="Ma J."/>
        </authorList>
    </citation>
    <scope>NUCLEOTIDE SEQUENCE [LARGE SCALE GENOMIC DNA]</scope>
    <source>
        <strain evidence="2">CGMCC 1.15053</strain>
    </source>
</reference>
<evidence type="ECO:0000313" key="1">
    <source>
        <dbReference type="EMBL" id="MFC5847227.1"/>
    </source>
</evidence>
<dbReference type="Gene3D" id="3.40.720.10">
    <property type="entry name" value="Alkaline Phosphatase, subunit A"/>
    <property type="match status" value="1"/>
</dbReference>
<dbReference type="RefSeq" id="WP_380046186.1">
    <property type="nucleotide sequence ID" value="NZ_JBHSOH010000004.1"/>
</dbReference>
<dbReference type="InterPro" id="IPR002591">
    <property type="entry name" value="Phosphodiest/P_Trfase"/>
</dbReference>
<protein>
    <submittedName>
        <fullName evidence="1">Alkaline phosphatase family protein</fullName>
    </submittedName>
</protein>